<evidence type="ECO:0000259" key="2">
    <source>
        <dbReference type="Pfam" id="PF09835"/>
    </source>
</evidence>
<dbReference type="PANTHER" id="PTHR40547">
    <property type="entry name" value="SLL0298 PROTEIN"/>
    <property type="match status" value="1"/>
</dbReference>
<keyword evidence="4" id="KW-1185">Reference proteome</keyword>
<keyword evidence="1" id="KW-0812">Transmembrane</keyword>
<dbReference type="PANTHER" id="PTHR40547:SF1">
    <property type="entry name" value="SLL0298 PROTEIN"/>
    <property type="match status" value="1"/>
</dbReference>
<sequence>MTASRLARRLLPSPEFLSRTRGLGWLGEYLRERPWLWVAHRRRVALGAAVGLAVGVIPLPTQMLLAALAAIAFRANVAAAIAATWLTNPLTLVPIWGLAIFLGRQVLGIHGPISAPKELALDWSQPSSWWPAVAQWFAELGTPLLVGLPLAGIVLGASLYVIVYIGWWMVIRMERRRRLRERALRI</sequence>
<comment type="caution">
    <text evidence="3">The sequence shown here is derived from an EMBL/GenBank/DDBJ whole genome shotgun (WGS) entry which is preliminary data.</text>
</comment>
<accession>A0ABR6GWI8</accession>
<dbReference type="EMBL" id="JACHXO010000007">
    <property type="protein sequence ID" value="MBB3196475.1"/>
    <property type="molecule type" value="Genomic_DNA"/>
</dbReference>
<keyword evidence="1" id="KW-1133">Transmembrane helix</keyword>
<evidence type="ECO:0000313" key="4">
    <source>
        <dbReference type="Proteomes" id="UP000574369"/>
    </source>
</evidence>
<dbReference type="Proteomes" id="UP000574369">
    <property type="component" value="Unassembled WGS sequence"/>
</dbReference>
<evidence type="ECO:0000313" key="3">
    <source>
        <dbReference type="EMBL" id="MBB3196475.1"/>
    </source>
</evidence>
<feature type="domain" description="DUF2062" evidence="2">
    <location>
        <begin position="29"/>
        <end position="174"/>
    </location>
</feature>
<keyword evidence="1" id="KW-0472">Membrane</keyword>
<proteinExistence type="predicted"/>
<protein>
    <recommendedName>
        <fullName evidence="2">DUF2062 domain-containing protein</fullName>
    </recommendedName>
</protein>
<gene>
    <name evidence="3" type="ORF">FHS28_003887</name>
</gene>
<dbReference type="Pfam" id="PF09835">
    <property type="entry name" value="DUF2062"/>
    <property type="match status" value="1"/>
</dbReference>
<evidence type="ECO:0000256" key="1">
    <source>
        <dbReference type="SAM" id="Phobius"/>
    </source>
</evidence>
<dbReference type="InterPro" id="IPR018639">
    <property type="entry name" value="DUF2062"/>
</dbReference>
<reference evidence="3 4" key="1">
    <citation type="submission" date="2020-08" db="EMBL/GenBank/DDBJ databases">
        <title>Genomic Encyclopedia of Type Strains, Phase III (KMG-III): the genomes of soil and plant-associated and newly described type strains.</title>
        <authorList>
            <person name="Whitman W."/>
        </authorList>
    </citation>
    <scope>NUCLEOTIDE SEQUENCE [LARGE SCALE GENOMIC DNA]</scope>
    <source>
        <strain evidence="3 4">CECT 7247</strain>
    </source>
</reference>
<name>A0ABR6GWI8_9BURK</name>
<organism evidence="3 4">
    <name type="scientific">Roseateles terrae</name>
    <dbReference type="NCBI Taxonomy" id="431060"/>
    <lineage>
        <taxon>Bacteria</taxon>
        <taxon>Pseudomonadati</taxon>
        <taxon>Pseudomonadota</taxon>
        <taxon>Betaproteobacteria</taxon>
        <taxon>Burkholderiales</taxon>
        <taxon>Sphaerotilaceae</taxon>
        <taxon>Roseateles</taxon>
    </lineage>
</organism>
<dbReference type="RefSeq" id="WP_184295223.1">
    <property type="nucleotide sequence ID" value="NZ_JACHXO010000007.1"/>
</dbReference>
<feature type="transmembrane region" description="Helical" evidence="1">
    <location>
        <begin position="146"/>
        <end position="170"/>
    </location>
</feature>